<evidence type="ECO:0000256" key="2">
    <source>
        <dbReference type="ARBA" id="ARBA00022980"/>
    </source>
</evidence>
<gene>
    <name evidence="4" type="ORF">FA09DRAFT_331143</name>
</gene>
<protein>
    <submittedName>
        <fullName evidence="4">Ribosomal protein S8</fullName>
    </submittedName>
</protein>
<proteinExistence type="inferred from homology"/>
<dbReference type="InterPro" id="IPR000630">
    <property type="entry name" value="Ribosomal_uS8"/>
</dbReference>
<accession>A0A316Z4G8</accession>
<dbReference type="GO" id="GO:1990904">
    <property type="term" value="C:ribonucleoprotein complex"/>
    <property type="evidence" value="ECO:0007669"/>
    <property type="project" value="UniProtKB-KW"/>
</dbReference>
<keyword evidence="2 4" id="KW-0689">Ribosomal protein</keyword>
<comment type="similarity">
    <text evidence="1">Belongs to the universal ribosomal protein uS8 family.</text>
</comment>
<dbReference type="GeneID" id="37270429"/>
<sequence length="152" mass="16222">MASADLCSRLQNGALARLRSVPLPSSRAASSLLSVLLAQGFLHSVSRGSPAGPNPAAFRTAPVPQRRLWADLKYDGEAQPVLRHLNVVSKPSKRIRLSPEELLRLVTGRRAQFVPPLGLGEIAIVDCGEAGWCEAREAIRRGLGGELVARAG</sequence>
<dbReference type="GO" id="GO:0003735">
    <property type="term" value="F:structural constituent of ribosome"/>
    <property type="evidence" value="ECO:0007669"/>
    <property type="project" value="InterPro"/>
</dbReference>
<dbReference type="Pfam" id="PF00410">
    <property type="entry name" value="Ribosomal_S8"/>
    <property type="match status" value="1"/>
</dbReference>
<evidence type="ECO:0000313" key="4">
    <source>
        <dbReference type="EMBL" id="PWN96657.1"/>
    </source>
</evidence>
<dbReference type="InterPro" id="IPR035987">
    <property type="entry name" value="Ribosomal_uS8_sf"/>
</dbReference>
<dbReference type="SUPFAM" id="SSF56047">
    <property type="entry name" value="Ribosomal protein S8"/>
    <property type="match status" value="1"/>
</dbReference>
<dbReference type="GO" id="GO:0006412">
    <property type="term" value="P:translation"/>
    <property type="evidence" value="ECO:0007669"/>
    <property type="project" value="InterPro"/>
</dbReference>
<dbReference type="Gene3D" id="3.30.1490.10">
    <property type="match status" value="1"/>
</dbReference>
<dbReference type="Proteomes" id="UP000245946">
    <property type="component" value="Unassembled WGS sequence"/>
</dbReference>
<keyword evidence="5" id="KW-1185">Reference proteome</keyword>
<dbReference type="GO" id="GO:0005840">
    <property type="term" value="C:ribosome"/>
    <property type="evidence" value="ECO:0007669"/>
    <property type="project" value="UniProtKB-KW"/>
</dbReference>
<name>A0A316Z4G8_9BASI</name>
<keyword evidence="3" id="KW-0687">Ribonucleoprotein</keyword>
<dbReference type="Gene3D" id="3.30.1370.30">
    <property type="match status" value="1"/>
</dbReference>
<dbReference type="STRING" id="58919.A0A316Z4G8"/>
<organism evidence="4 5">
    <name type="scientific">Tilletiopsis washingtonensis</name>
    <dbReference type="NCBI Taxonomy" id="58919"/>
    <lineage>
        <taxon>Eukaryota</taxon>
        <taxon>Fungi</taxon>
        <taxon>Dikarya</taxon>
        <taxon>Basidiomycota</taxon>
        <taxon>Ustilaginomycotina</taxon>
        <taxon>Exobasidiomycetes</taxon>
        <taxon>Entylomatales</taxon>
        <taxon>Entylomatales incertae sedis</taxon>
        <taxon>Tilletiopsis</taxon>
    </lineage>
</organism>
<evidence type="ECO:0000256" key="1">
    <source>
        <dbReference type="ARBA" id="ARBA00006471"/>
    </source>
</evidence>
<evidence type="ECO:0000313" key="5">
    <source>
        <dbReference type="Proteomes" id="UP000245946"/>
    </source>
</evidence>
<dbReference type="EMBL" id="KZ819298">
    <property type="protein sequence ID" value="PWN96657.1"/>
    <property type="molecule type" value="Genomic_DNA"/>
</dbReference>
<dbReference type="AlphaFoldDB" id="A0A316Z4G8"/>
<dbReference type="OrthoDB" id="409928at2759"/>
<evidence type="ECO:0000256" key="3">
    <source>
        <dbReference type="ARBA" id="ARBA00023274"/>
    </source>
</evidence>
<dbReference type="RefSeq" id="XP_025596936.1">
    <property type="nucleotide sequence ID" value="XM_025742885.1"/>
</dbReference>
<reference evidence="4 5" key="1">
    <citation type="journal article" date="2018" name="Mol. Biol. Evol.">
        <title>Broad Genomic Sampling Reveals a Smut Pathogenic Ancestry of the Fungal Clade Ustilaginomycotina.</title>
        <authorList>
            <person name="Kijpornyongpan T."/>
            <person name="Mondo S.J."/>
            <person name="Barry K."/>
            <person name="Sandor L."/>
            <person name="Lee J."/>
            <person name="Lipzen A."/>
            <person name="Pangilinan J."/>
            <person name="LaButti K."/>
            <person name="Hainaut M."/>
            <person name="Henrissat B."/>
            <person name="Grigoriev I.V."/>
            <person name="Spatafora J.W."/>
            <person name="Aime M.C."/>
        </authorList>
    </citation>
    <scope>NUCLEOTIDE SEQUENCE [LARGE SCALE GENOMIC DNA]</scope>
    <source>
        <strain evidence="4 5">MCA 4186</strain>
    </source>
</reference>